<proteinExistence type="predicted"/>
<gene>
    <name evidence="1" type="ORF">BV22DRAFT_916882</name>
</gene>
<accession>A0ACB8AY76</accession>
<evidence type="ECO:0000313" key="2">
    <source>
        <dbReference type="Proteomes" id="UP000790709"/>
    </source>
</evidence>
<comment type="caution">
    <text evidence="1">The sequence shown here is derived from an EMBL/GenBank/DDBJ whole genome shotgun (WGS) entry which is preliminary data.</text>
</comment>
<sequence>MVRPRWRVSPPFATHDFPLATKWSYPSRYVLFPLVSVYFPPTRPPSFPPPSTPLPFDVWPTLSFSVQSLPSPSHLIPKHQPTKLSCPRPPSSIEYKLKHPFIKQAPLACVCERLLAYFVSSTLSIYTAEVLWTTRRILLQVKPLECARPSTALAGSPYKFITDLSSTIPLSWILSHSVLRDISRSCRTAAAPAPLHMKA</sequence>
<dbReference type="Proteomes" id="UP000790709">
    <property type="component" value="Unassembled WGS sequence"/>
</dbReference>
<protein>
    <submittedName>
        <fullName evidence="1">Uncharacterized protein</fullName>
    </submittedName>
</protein>
<dbReference type="EMBL" id="MU266844">
    <property type="protein sequence ID" value="KAH7918144.1"/>
    <property type="molecule type" value="Genomic_DNA"/>
</dbReference>
<organism evidence="1 2">
    <name type="scientific">Leucogyrophana mollusca</name>
    <dbReference type="NCBI Taxonomy" id="85980"/>
    <lineage>
        <taxon>Eukaryota</taxon>
        <taxon>Fungi</taxon>
        <taxon>Dikarya</taxon>
        <taxon>Basidiomycota</taxon>
        <taxon>Agaricomycotina</taxon>
        <taxon>Agaricomycetes</taxon>
        <taxon>Agaricomycetidae</taxon>
        <taxon>Boletales</taxon>
        <taxon>Boletales incertae sedis</taxon>
        <taxon>Leucogyrophana</taxon>
    </lineage>
</organism>
<reference evidence="1" key="1">
    <citation type="journal article" date="2021" name="New Phytol.">
        <title>Evolutionary innovations through gain and loss of genes in the ectomycorrhizal Boletales.</title>
        <authorList>
            <person name="Wu G."/>
            <person name="Miyauchi S."/>
            <person name="Morin E."/>
            <person name="Kuo A."/>
            <person name="Drula E."/>
            <person name="Varga T."/>
            <person name="Kohler A."/>
            <person name="Feng B."/>
            <person name="Cao Y."/>
            <person name="Lipzen A."/>
            <person name="Daum C."/>
            <person name="Hundley H."/>
            <person name="Pangilinan J."/>
            <person name="Johnson J."/>
            <person name="Barry K."/>
            <person name="LaButti K."/>
            <person name="Ng V."/>
            <person name="Ahrendt S."/>
            <person name="Min B."/>
            <person name="Choi I.G."/>
            <person name="Park H."/>
            <person name="Plett J.M."/>
            <person name="Magnuson J."/>
            <person name="Spatafora J.W."/>
            <person name="Nagy L.G."/>
            <person name="Henrissat B."/>
            <person name="Grigoriev I.V."/>
            <person name="Yang Z.L."/>
            <person name="Xu J."/>
            <person name="Martin F.M."/>
        </authorList>
    </citation>
    <scope>NUCLEOTIDE SEQUENCE</scope>
    <source>
        <strain evidence="1">KUC20120723A-06</strain>
    </source>
</reference>
<evidence type="ECO:0000313" key="1">
    <source>
        <dbReference type="EMBL" id="KAH7918144.1"/>
    </source>
</evidence>
<keyword evidence="2" id="KW-1185">Reference proteome</keyword>
<name>A0ACB8AY76_9AGAM</name>